<dbReference type="WBParaSite" id="RSKR_0000602800.1">
    <property type="protein sequence ID" value="RSKR_0000602800.1"/>
    <property type="gene ID" value="RSKR_0000602800"/>
</dbReference>
<name>A0AC35TZC7_9BILA</name>
<accession>A0AC35TZC7</accession>
<protein>
    <submittedName>
        <fullName evidence="2">Protein kinase domain-containing protein</fullName>
    </submittedName>
</protein>
<sequence>MKKNNESKKDVSTAVKSPSKTKNFFTSINRSITSIIPGRTPQDKSSRKMSGEGKTSFVLRRASSIAKCKAQSVWIPCEEVKYHFEKLAPSTSTINTVFEENYERDRNVSMQLTEERVIGNGSFGTVVLYLTEHGDRVALKTVLQDQNYKHRELPISRKLSHPNVICLQFYFLSPTTKPKNGTNYNLAFEFMPQSAEQIIKTYRMQRERLPSIMVKALVFQLFRGMAYLHSLNICHRDSKPANLLCDIKRGILKICDFGSAKVLKREETNIAYICSRYYRAPELICGEQAYTSKVDVWSCGAIFAEMITLETLFVGFDSLDQLASIIRIMGSPTKDEMDSINMGKIKKDMPSITGPNWPKYITKSASSDCVDLLSAILNYDPSKRPSALKVLTHPYFDILKDPTSRINNHHEMPKLFNFSSLEMALEPSLRSFCE</sequence>
<dbReference type="Proteomes" id="UP000095286">
    <property type="component" value="Unplaced"/>
</dbReference>
<proteinExistence type="predicted"/>
<reference evidence="2" key="1">
    <citation type="submission" date="2016-11" db="UniProtKB">
        <authorList>
            <consortium name="WormBaseParasite"/>
        </authorList>
    </citation>
    <scope>IDENTIFICATION</scope>
    <source>
        <strain evidence="2">KR3021</strain>
    </source>
</reference>
<organism evidence="1 2">
    <name type="scientific">Rhabditophanes sp. KR3021</name>
    <dbReference type="NCBI Taxonomy" id="114890"/>
    <lineage>
        <taxon>Eukaryota</taxon>
        <taxon>Metazoa</taxon>
        <taxon>Ecdysozoa</taxon>
        <taxon>Nematoda</taxon>
        <taxon>Chromadorea</taxon>
        <taxon>Rhabditida</taxon>
        <taxon>Tylenchina</taxon>
        <taxon>Panagrolaimomorpha</taxon>
        <taxon>Strongyloidoidea</taxon>
        <taxon>Alloionematidae</taxon>
        <taxon>Rhabditophanes</taxon>
    </lineage>
</organism>
<evidence type="ECO:0000313" key="1">
    <source>
        <dbReference type="Proteomes" id="UP000095286"/>
    </source>
</evidence>
<evidence type="ECO:0000313" key="2">
    <source>
        <dbReference type="WBParaSite" id="RSKR_0000602800.1"/>
    </source>
</evidence>